<dbReference type="Pfam" id="PF00133">
    <property type="entry name" value="tRNA-synt_1"/>
    <property type="match status" value="1"/>
</dbReference>
<evidence type="ECO:0000256" key="1">
    <source>
        <dbReference type="ARBA" id="ARBA00005594"/>
    </source>
</evidence>
<dbReference type="SUPFAM" id="SSF52374">
    <property type="entry name" value="Nucleotidylyl transferase"/>
    <property type="match status" value="1"/>
</dbReference>
<feature type="domain" description="Aminoacyl-tRNA synthetase class Ia" evidence="9">
    <location>
        <begin position="46"/>
        <end position="93"/>
    </location>
</feature>
<keyword evidence="7" id="KW-0030">Aminoacyl-tRNA synthetase</keyword>
<sequence>MQASLHKLLSKECCGMKKIYGDIRLRDKNFWICVNSGSISRLAFICKFSEAATTAFCELHSQRLIFNDLRMVNWCPTLQSAISDQEVDIVDVGKMGSFEISTAESKKKCIEVGIMHRIRYELVNTGSMSEMDYLEVATTRPETVFADCALAVHPDDERYVKYIGRLVRHPLLPDRTLPVLAATDVKAGKGTGWAIKISVCNDSSRS</sequence>
<organism evidence="12">
    <name type="scientific">Gongylonema pulchrum</name>
    <dbReference type="NCBI Taxonomy" id="637853"/>
    <lineage>
        <taxon>Eukaryota</taxon>
        <taxon>Metazoa</taxon>
        <taxon>Ecdysozoa</taxon>
        <taxon>Nematoda</taxon>
        <taxon>Chromadorea</taxon>
        <taxon>Rhabditida</taxon>
        <taxon>Spirurina</taxon>
        <taxon>Spiruromorpha</taxon>
        <taxon>Spiruroidea</taxon>
        <taxon>Gongylonematidae</taxon>
        <taxon>Gongylonema</taxon>
    </lineage>
</organism>
<dbReference type="PANTHER" id="PTHR11946:SF111">
    <property type="entry name" value="VALINE--TRNA LIGASE"/>
    <property type="match status" value="1"/>
</dbReference>
<evidence type="ECO:0000256" key="5">
    <source>
        <dbReference type="ARBA" id="ARBA00022840"/>
    </source>
</evidence>
<evidence type="ECO:0000256" key="3">
    <source>
        <dbReference type="ARBA" id="ARBA00022598"/>
    </source>
</evidence>
<dbReference type="InterPro" id="IPR002300">
    <property type="entry name" value="aa-tRNA-synth_Ia"/>
</dbReference>
<gene>
    <name evidence="10" type="ORF">GPUH_LOCUS357</name>
</gene>
<dbReference type="GO" id="GO:0004832">
    <property type="term" value="F:valine-tRNA ligase activity"/>
    <property type="evidence" value="ECO:0007669"/>
    <property type="project" value="UniProtKB-EC"/>
</dbReference>
<dbReference type="InterPro" id="IPR009008">
    <property type="entry name" value="Val/Leu/Ile-tRNA-synth_edit"/>
</dbReference>
<reference evidence="12" key="1">
    <citation type="submission" date="2016-06" db="UniProtKB">
        <authorList>
            <consortium name="WormBaseParasite"/>
        </authorList>
    </citation>
    <scope>IDENTIFICATION</scope>
</reference>
<name>A0A183CV66_9BILA</name>
<protein>
    <recommendedName>
        <fullName evidence="2">valine--tRNA ligase</fullName>
        <ecNumber evidence="2">6.1.1.9</ecNumber>
    </recommendedName>
    <alternativeName>
        <fullName evidence="8">Valyl-tRNA synthetase</fullName>
    </alternativeName>
</protein>
<evidence type="ECO:0000313" key="12">
    <source>
        <dbReference type="WBParaSite" id="GPUH_0000035601-mRNA-1"/>
    </source>
</evidence>
<accession>A0A183CV66</accession>
<proteinExistence type="inferred from homology"/>
<evidence type="ECO:0000256" key="6">
    <source>
        <dbReference type="ARBA" id="ARBA00022917"/>
    </source>
</evidence>
<dbReference type="Proteomes" id="UP000271098">
    <property type="component" value="Unassembled WGS sequence"/>
</dbReference>
<dbReference type="GO" id="GO:0005829">
    <property type="term" value="C:cytosol"/>
    <property type="evidence" value="ECO:0007669"/>
    <property type="project" value="TreeGrafter"/>
</dbReference>
<dbReference type="WBParaSite" id="GPUH_0000035601-mRNA-1">
    <property type="protein sequence ID" value="GPUH_0000035601-mRNA-1"/>
    <property type="gene ID" value="GPUH_0000035601"/>
</dbReference>
<dbReference type="AlphaFoldDB" id="A0A183CV66"/>
<reference evidence="10 11" key="2">
    <citation type="submission" date="2018-11" db="EMBL/GenBank/DDBJ databases">
        <authorList>
            <consortium name="Pathogen Informatics"/>
        </authorList>
    </citation>
    <scope>NUCLEOTIDE SEQUENCE [LARGE SCALE GENOMIC DNA]</scope>
</reference>
<evidence type="ECO:0000256" key="7">
    <source>
        <dbReference type="ARBA" id="ARBA00023146"/>
    </source>
</evidence>
<dbReference type="PANTHER" id="PTHR11946">
    <property type="entry name" value="VALYL-TRNA SYNTHETASES"/>
    <property type="match status" value="1"/>
</dbReference>
<dbReference type="GO" id="GO:0002161">
    <property type="term" value="F:aminoacyl-tRNA deacylase activity"/>
    <property type="evidence" value="ECO:0007669"/>
    <property type="project" value="InterPro"/>
</dbReference>
<dbReference type="GO" id="GO:0005524">
    <property type="term" value="F:ATP binding"/>
    <property type="evidence" value="ECO:0007669"/>
    <property type="project" value="UniProtKB-KW"/>
</dbReference>
<evidence type="ECO:0000259" key="9">
    <source>
        <dbReference type="Pfam" id="PF00133"/>
    </source>
</evidence>
<evidence type="ECO:0000256" key="2">
    <source>
        <dbReference type="ARBA" id="ARBA00013169"/>
    </source>
</evidence>
<evidence type="ECO:0000256" key="4">
    <source>
        <dbReference type="ARBA" id="ARBA00022741"/>
    </source>
</evidence>
<dbReference type="SUPFAM" id="SSF50677">
    <property type="entry name" value="ValRS/IleRS/LeuRS editing domain"/>
    <property type="match status" value="1"/>
</dbReference>
<keyword evidence="3" id="KW-0436">Ligase</keyword>
<dbReference type="EMBL" id="UYRT01000297">
    <property type="protein sequence ID" value="VDK27936.1"/>
    <property type="molecule type" value="Genomic_DNA"/>
</dbReference>
<comment type="similarity">
    <text evidence="1">Belongs to the class-I aminoacyl-tRNA synthetase family.</text>
</comment>
<keyword evidence="5" id="KW-0067">ATP-binding</keyword>
<dbReference type="OrthoDB" id="629407at2759"/>
<evidence type="ECO:0000313" key="10">
    <source>
        <dbReference type="EMBL" id="VDK27936.1"/>
    </source>
</evidence>
<keyword evidence="4" id="KW-0547">Nucleotide-binding</keyword>
<keyword evidence="6" id="KW-0648">Protein biosynthesis</keyword>
<keyword evidence="11" id="KW-1185">Reference proteome</keyword>
<evidence type="ECO:0000313" key="11">
    <source>
        <dbReference type="Proteomes" id="UP000271098"/>
    </source>
</evidence>
<evidence type="ECO:0000256" key="8">
    <source>
        <dbReference type="ARBA" id="ARBA00029936"/>
    </source>
</evidence>
<dbReference type="Gene3D" id="3.90.740.10">
    <property type="entry name" value="Valyl/Leucyl/Isoleucyl-tRNA synthetase, editing domain"/>
    <property type="match status" value="1"/>
</dbReference>
<dbReference type="EC" id="6.1.1.9" evidence="2"/>
<dbReference type="InterPro" id="IPR002303">
    <property type="entry name" value="Valyl-tRNA_ligase"/>
</dbReference>
<dbReference type="GO" id="GO:0006438">
    <property type="term" value="P:valyl-tRNA aminoacylation"/>
    <property type="evidence" value="ECO:0007669"/>
    <property type="project" value="InterPro"/>
</dbReference>